<evidence type="ECO:0000256" key="3">
    <source>
        <dbReference type="ARBA" id="ARBA00013208"/>
    </source>
</evidence>
<feature type="active site" evidence="6">
    <location>
        <position position="137"/>
    </location>
</feature>
<name>A0A5C5ZI26_9BACT</name>
<evidence type="ECO:0000313" key="10">
    <source>
        <dbReference type="Proteomes" id="UP000315440"/>
    </source>
</evidence>
<feature type="transmembrane region" description="Helical" evidence="7">
    <location>
        <begin position="41"/>
        <end position="60"/>
    </location>
</feature>
<dbReference type="GO" id="GO:0009003">
    <property type="term" value="F:signal peptidase activity"/>
    <property type="evidence" value="ECO:0007669"/>
    <property type="project" value="UniProtKB-EC"/>
</dbReference>
<dbReference type="Pfam" id="PF10502">
    <property type="entry name" value="Peptidase_S26"/>
    <property type="match status" value="1"/>
</dbReference>
<dbReference type="EC" id="3.4.21.89" evidence="3 7"/>
<keyword evidence="7" id="KW-0472">Membrane</keyword>
<dbReference type="InterPro" id="IPR000223">
    <property type="entry name" value="Pept_S26A_signal_pept_1"/>
</dbReference>
<dbReference type="GO" id="GO:0006465">
    <property type="term" value="P:signal peptide processing"/>
    <property type="evidence" value="ECO:0007669"/>
    <property type="project" value="InterPro"/>
</dbReference>
<dbReference type="Proteomes" id="UP000315440">
    <property type="component" value="Unassembled WGS sequence"/>
</dbReference>
<gene>
    <name evidence="9" type="primary">lepB</name>
    <name evidence="9" type="ORF">Mal64_36050</name>
</gene>
<dbReference type="InterPro" id="IPR019533">
    <property type="entry name" value="Peptidase_S26"/>
</dbReference>
<dbReference type="PRINTS" id="PR00727">
    <property type="entry name" value="LEADERPTASE"/>
</dbReference>
<accession>A0A5C5ZI26</accession>
<keyword evidence="7" id="KW-0812">Transmembrane</keyword>
<sequence>MTTAVLVVMLVGLLALQIFLWFAGLRFGLSWVGAERITVGRLFKAALLVLLLNLAVNAVWEITPGPGALSYPAGLLIGYAISILAQWLVIAKFFRLGWLKSAIASSLPILAPIVTVLFVLLVSKPYFFEGFTPSTNSMAPTLLGEHSWQDCPVCGAPAYGSLFGDRSRRRRPVKIICDQFHVTQSYAALTEGRSDRVFFAKYLRPSRWDMVVFRPPSNPATFFVKRLVGMPGETITIKDGAVWADGKRLDPPDDLEGLEYVTKISGFRGVMWGDEDNPASLGEGEYFMLGDFSSEAFDSRLWSEGAPGRPPFAVPSSHIVGVATHVYWPPERWRIIR</sequence>
<feature type="transmembrane region" description="Helical" evidence="7">
    <location>
        <begin position="72"/>
        <end position="90"/>
    </location>
</feature>
<evidence type="ECO:0000256" key="6">
    <source>
        <dbReference type="PIRSR" id="PIRSR600223-1"/>
    </source>
</evidence>
<evidence type="ECO:0000256" key="7">
    <source>
        <dbReference type="RuleBase" id="RU362042"/>
    </source>
</evidence>
<feature type="domain" description="Peptidase S26" evidence="8">
    <location>
        <begin position="188"/>
        <end position="328"/>
    </location>
</feature>
<evidence type="ECO:0000256" key="2">
    <source>
        <dbReference type="ARBA" id="ARBA00009370"/>
    </source>
</evidence>
<keyword evidence="10" id="KW-1185">Reference proteome</keyword>
<dbReference type="InterPro" id="IPR036286">
    <property type="entry name" value="LexA/Signal_pep-like_sf"/>
</dbReference>
<proteinExistence type="inferred from homology"/>
<feature type="active site" evidence="6">
    <location>
        <position position="225"/>
    </location>
</feature>
<dbReference type="Gene3D" id="2.10.109.10">
    <property type="entry name" value="Umud Fragment, subunit A"/>
    <property type="match status" value="1"/>
</dbReference>
<comment type="caution">
    <text evidence="9">The sequence shown here is derived from an EMBL/GenBank/DDBJ whole genome shotgun (WGS) entry which is preliminary data.</text>
</comment>
<evidence type="ECO:0000313" key="9">
    <source>
        <dbReference type="EMBL" id="TWT86775.1"/>
    </source>
</evidence>
<dbReference type="SUPFAM" id="SSF51306">
    <property type="entry name" value="LexA/Signal peptidase"/>
    <property type="match status" value="1"/>
</dbReference>
<comment type="similarity">
    <text evidence="2 7">Belongs to the peptidase S26 family.</text>
</comment>
<dbReference type="PANTHER" id="PTHR43390">
    <property type="entry name" value="SIGNAL PEPTIDASE I"/>
    <property type="match status" value="1"/>
</dbReference>
<evidence type="ECO:0000256" key="1">
    <source>
        <dbReference type="ARBA" id="ARBA00000677"/>
    </source>
</evidence>
<feature type="transmembrane region" description="Helical" evidence="7">
    <location>
        <begin position="102"/>
        <end position="122"/>
    </location>
</feature>
<keyword evidence="7" id="KW-1133">Transmembrane helix</keyword>
<keyword evidence="7" id="KW-0645">Protease</keyword>
<dbReference type="GO" id="GO:0016020">
    <property type="term" value="C:membrane"/>
    <property type="evidence" value="ECO:0007669"/>
    <property type="project" value="UniProtKB-SubCell"/>
</dbReference>
<dbReference type="GO" id="GO:0004252">
    <property type="term" value="F:serine-type endopeptidase activity"/>
    <property type="evidence" value="ECO:0007669"/>
    <property type="project" value="InterPro"/>
</dbReference>
<dbReference type="CDD" id="cd06530">
    <property type="entry name" value="S26_SPase_I"/>
    <property type="match status" value="1"/>
</dbReference>
<evidence type="ECO:0000256" key="4">
    <source>
        <dbReference type="ARBA" id="ARBA00019232"/>
    </source>
</evidence>
<dbReference type="NCBIfam" id="TIGR02227">
    <property type="entry name" value="sigpep_I_bact"/>
    <property type="match status" value="1"/>
</dbReference>
<keyword evidence="5 7" id="KW-0378">Hydrolase</keyword>
<evidence type="ECO:0000259" key="8">
    <source>
        <dbReference type="Pfam" id="PF10502"/>
    </source>
</evidence>
<dbReference type="AlphaFoldDB" id="A0A5C5ZI26"/>
<protein>
    <recommendedName>
        <fullName evidence="4 7">Signal peptidase I</fullName>
        <ecNumber evidence="3 7">3.4.21.89</ecNumber>
    </recommendedName>
</protein>
<dbReference type="PROSITE" id="PS00760">
    <property type="entry name" value="SPASE_I_2"/>
    <property type="match status" value="1"/>
</dbReference>
<evidence type="ECO:0000256" key="5">
    <source>
        <dbReference type="ARBA" id="ARBA00022801"/>
    </source>
</evidence>
<reference evidence="9 10" key="1">
    <citation type="submission" date="2019-02" db="EMBL/GenBank/DDBJ databases">
        <title>Deep-cultivation of Planctomycetes and their phenomic and genomic characterization uncovers novel biology.</title>
        <authorList>
            <person name="Wiegand S."/>
            <person name="Jogler M."/>
            <person name="Boedeker C."/>
            <person name="Pinto D."/>
            <person name="Vollmers J."/>
            <person name="Rivas-Marin E."/>
            <person name="Kohn T."/>
            <person name="Peeters S.H."/>
            <person name="Heuer A."/>
            <person name="Rast P."/>
            <person name="Oberbeckmann S."/>
            <person name="Bunk B."/>
            <person name="Jeske O."/>
            <person name="Meyerdierks A."/>
            <person name="Storesund J.E."/>
            <person name="Kallscheuer N."/>
            <person name="Luecker S."/>
            <person name="Lage O.M."/>
            <person name="Pohl T."/>
            <person name="Merkel B.J."/>
            <person name="Hornburger P."/>
            <person name="Mueller R.-W."/>
            <person name="Bruemmer F."/>
            <person name="Labrenz M."/>
            <person name="Spormann A.M."/>
            <person name="Op Den Camp H."/>
            <person name="Overmann J."/>
            <person name="Amann R."/>
            <person name="Jetten M.S.M."/>
            <person name="Mascher T."/>
            <person name="Medema M.H."/>
            <person name="Devos D.P."/>
            <person name="Kaster A.-K."/>
            <person name="Ovreas L."/>
            <person name="Rohde M."/>
            <person name="Galperin M.Y."/>
            <person name="Jogler C."/>
        </authorList>
    </citation>
    <scope>NUCLEOTIDE SEQUENCE [LARGE SCALE GENOMIC DNA]</scope>
    <source>
        <strain evidence="9 10">Mal64</strain>
    </source>
</reference>
<comment type="subcellular location">
    <subcellularLocation>
        <location evidence="7">Membrane</location>
        <topology evidence="7">Single-pass type II membrane protein</topology>
    </subcellularLocation>
</comment>
<dbReference type="PANTHER" id="PTHR43390:SF1">
    <property type="entry name" value="CHLOROPLAST PROCESSING PEPTIDASE"/>
    <property type="match status" value="1"/>
</dbReference>
<dbReference type="EMBL" id="SJPQ01000004">
    <property type="protein sequence ID" value="TWT86775.1"/>
    <property type="molecule type" value="Genomic_DNA"/>
</dbReference>
<dbReference type="RefSeq" id="WP_197525858.1">
    <property type="nucleotide sequence ID" value="NZ_SJPQ01000004.1"/>
</dbReference>
<comment type="catalytic activity">
    <reaction evidence="1 7">
        <text>Cleavage of hydrophobic, N-terminal signal or leader sequences from secreted and periplasmic proteins.</text>
        <dbReference type="EC" id="3.4.21.89"/>
    </reaction>
</comment>
<comment type="caution">
    <text evidence="7">Lacks conserved residue(s) required for the propagation of feature annotation.</text>
</comment>
<dbReference type="InterPro" id="IPR019757">
    <property type="entry name" value="Pept_S26A_signal_pept_1_Lys-AS"/>
</dbReference>
<organism evidence="9 10">
    <name type="scientific">Pseudobythopirellula maris</name>
    <dbReference type="NCBI Taxonomy" id="2527991"/>
    <lineage>
        <taxon>Bacteria</taxon>
        <taxon>Pseudomonadati</taxon>
        <taxon>Planctomycetota</taxon>
        <taxon>Planctomycetia</taxon>
        <taxon>Pirellulales</taxon>
        <taxon>Lacipirellulaceae</taxon>
        <taxon>Pseudobythopirellula</taxon>
    </lineage>
</organism>
<feature type="transmembrane region" description="Helical" evidence="7">
    <location>
        <begin position="6"/>
        <end position="29"/>
    </location>
</feature>